<proteinExistence type="predicted"/>
<accession>A0A6A7A9R7</accession>
<name>A0A6A7A9R7_9PLEO</name>
<evidence type="ECO:0000313" key="1">
    <source>
        <dbReference type="EMBL" id="KAF2830041.1"/>
    </source>
</evidence>
<protein>
    <submittedName>
        <fullName evidence="1">Uncharacterized protein</fullName>
    </submittedName>
</protein>
<reference evidence="1" key="1">
    <citation type="journal article" date="2020" name="Stud. Mycol.">
        <title>101 Dothideomycetes genomes: a test case for predicting lifestyles and emergence of pathogens.</title>
        <authorList>
            <person name="Haridas S."/>
            <person name="Albert R."/>
            <person name="Binder M."/>
            <person name="Bloem J."/>
            <person name="Labutti K."/>
            <person name="Salamov A."/>
            <person name="Andreopoulos B."/>
            <person name="Baker S."/>
            <person name="Barry K."/>
            <person name="Bills G."/>
            <person name="Bluhm B."/>
            <person name="Cannon C."/>
            <person name="Castanera R."/>
            <person name="Culley D."/>
            <person name="Daum C."/>
            <person name="Ezra D."/>
            <person name="Gonzalez J."/>
            <person name="Henrissat B."/>
            <person name="Kuo A."/>
            <person name="Liang C."/>
            <person name="Lipzen A."/>
            <person name="Lutzoni F."/>
            <person name="Magnuson J."/>
            <person name="Mondo S."/>
            <person name="Nolan M."/>
            <person name="Ohm R."/>
            <person name="Pangilinan J."/>
            <person name="Park H.-J."/>
            <person name="Ramirez L."/>
            <person name="Alfaro M."/>
            <person name="Sun H."/>
            <person name="Tritt A."/>
            <person name="Yoshinaga Y."/>
            <person name="Zwiers L.-H."/>
            <person name="Turgeon B."/>
            <person name="Goodwin S."/>
            <person name="Spatafora J."/>
            <person name="Crous P."/>
            <person name="Grigoriev I."/>
        </authorList>
    </citation>
    <scope>NUCLEOTIDE SEQUENCE</scope>
    <source>
        <strain evidence="1">CBS 113818</strain>
    </source>
</reference>
<sequence length="97" mass="10947">MVRPVFFPAMLVYCDGTRSAYAPHLGIRPVLSFETRTIWISSANPVLWSTLSSVTQRTLRSGLAAFSKRYLQILTPPELHHGSWNFHIVSLALLVHL</sequence>
<dbReference type="AlphaFoldDB" id="A0A6A7A9R7"/>
<dbReference type="EMBL" id="MU006220">
    <property type="protein sequence ID" value="KAF2830041.1"/>
    <property type="molecule type" value="Genomic_DNA"/>
</dbReference>
<dbReference type="Proteomes" id="UP000799424">
    <property type="component" value="Unassembled WGS sequence"/>
</dbReference>
<organism evidence="1 2">
    <name type="scientific">Ophiobolus disseminans</name>
    <dbReference type="NCBI Taxonomy" id="1469910"/>
    <lineage>
        <taxon>Eukaryota</taxon>
        <taxon>Fungi</taxon>
        <taxon>Dikarya</taxon>
        <taxon>Ascomycota</taxon>
        <taxon>Pezizomycotina</taxon>
        <taxon>Dothideomycetes</taxon>
        <taxon>Pleosporomycetidae</taxon>
        <taxon>Pleosporales</taxon>
        <taxon>Pleosporineae</taxon>
        <taxon>Phaeosphaeriaceae</taxon>
        <taxon>Ophiobolus</taxon>
    </lineage>
</organism>
<evidence type="ECO:0000313" key="2">
    <source>
        <dbReference type="Proteomes" id="UP000799424"/>
    </source>
</evidence>
<keyword evidence="2" id="KW-1185">Reference proteome</keyword>
<gene>
    <name evidence="1" type="ORF">CC86DRAFT_179584</name>
</gene>